<organism evidence="3 4">
    <name type="scientific">Pseudozyma hubeiensis (strain SY62)</name>
    <name type="common">Yeast</name>
    <dbReference type="NCBI Taxonomy" id="1305764"/>
    <lineage>
        <taxon>Eukaryota</taxon>
        <taxon>Fungi</taxon>
        <taxon>Dikarya</taxon>
        <taxon>Basidiomycota</taxon>
        <taxon>Ustilaginomycotina</taxon>
        <taxon>Ustilaginomycetes</taxon>
        <taxon>Ustilaginales</taxon>
        <taxon>Ustilaginaceae</taxon>
        <taxon>Pseudozyma</taxon>
    </lineage>
</organism>
<feature type="compositionally biased region" description="Basic residues" evidence="1">
    <location>
        <begin position="185"/>
        <end position="199"/>
    </location>
</feature>
<gene>
    <name evidence="3" type="ORF">PHSY_004024</name>
</gene>
<feature type="compositionally biased region" description="Basic residues" evidence="1">
    <location>
        <begin position="341"/>
        <end position="351"/>
    </location>
</feature>
<dbReference type="InterPro" id="IPR000467">
    <property type="entry name" value="G_patch_dom"/>
</dbReference>
<dbReference type="GeneID" id="24109310"/>
<dbReference type="Pfam" id="PF01585">
    <property type="entry name" value="G-patch"/>
    <property type="match status" value="1"/>
</dbReference>
<dbReference type="HOGENOM" id="CLU_456436_0_0_1"/>
<name>R9P558_PSEHS</name>
<evidence type="ECO:0000259" key="2">
    <source>
        <dbReference type="PROSITE" id="PS50174"/>
    </source>
</evidence>
<protein>
    <recommendedName>
        <fullName evidence="2">G-patch domain-containing protein</fullName>
    </recommendedName>
</protein>
<dbReference type="AlphaFoldDB" id="R9P558"/>
<feature type="compositionally biased region" description="Low complexity" evidence="1">
    <location>
        <begin position="292"/>
        <end position="302"/>
    </location>
</feature>
<proteinExistence type="predicted"/>
<accession>R9P558</accession>
<feature type="compositionally biased region" description="Polar residues" evidence="1">
    <location>
        <begin position="56"/>
        <end position="67"/>
    </location>
</feature>
<evidence type="ECO:0000313" key="4">
    <source>
        <dbReference type="Proteomes" id="UP000014071"/>
    </source>
</evidence>
<sequence length="692" mass="76484">MALNAVHIRARDRFSGDDQSEDAGWHPKLRQDADLFTTAERRSPSPPRSVHRPGLGSSSTASALQSQDTREWHSLRTGGPRPMKALRMSRRFVKATHLSDPSLRTTTIPSTVRPEPDSTKDLQGSIALETAKSAPDAPDSTLAELYSRLTQDMPSPVSKRTVYESSSSSSHTLPSTDSVRESHARKSVQVHQRAHRRRHQADALHRPEWFISKAFTQMQYSQRASLTEERGHFGSTHQAVSAPSAEADVPSSEAQQSRRCSRCGDVLPANATQEYMAKHRQSIGHRLGLNAPVSSASASEAPSPAPSRPATPMPRSGSPGTASLPSLDTDMQALPLPSDKPRRRLSNAPRWKKIARDNVGHNLLSRMGWKEGMGLGVQEWKWRQLCRDKVKRQRSNAVRALLLRRASGNAGHPHVVEQPIHPVITTVASAQSEGAITSEAGPTGAHEEPAWLQELLQQPNAAASSDPVPLQAAFPFQLESPNLDKQREAAQTWLSNPAQPDVEWFHSLAGEDRALLEQALLSGQLTLQDVQDALWMDRDEHEIELATSEQSSSATALNSVAADPHNDAMRSHVLLYPVEVELRSDRRGIGLKRSNTDRESSVSQRRRSRSAEGSIEIRRPGSPPTDVLDGHHKRPRPTSISRPFKSRSRSRSRSGTGRGTSEGRHSDLTRRQRESGYQQEMRDWLNLRASLS</sequence>
<feature type="region of interest" description="Disordered" evidence="1">
    <location>
        <begin position="589"/>
        <end position="692"/>
    </location>
</feature>
<feature type="compositionally biased region" description="Basic and acidic residues" evidence="1">
    <location>
        <begin position="23"/>
        <end position="43"/>
    </location>
</feature>
<feature type="compositionally biased region" description="Low complexity" evidence="1">
    <location>
        <begin position="157"/>
        <end position="177"/>
    </location>
</feature>
<feature type="compositionally biased region" description="Pro residues" evidence="1">
    <location>
        <begin position="303"/>
        <end position="312"/>
    </location>
</feature>
<evidence type="ECO:0000256" key="1">
    <source>
        <dbReference type="SAM" id="MobiDB-lite"/>
    </source>
</evidence>
<dbReference type="EMBL" id="DF238801">
    <property type="protein sequence ID" value="GAC96444.1"/>
    <property type="molecule type" value="Genomic_DNA"/>
</dbReference>
<feature type="region of interest" description="Disordered" evidence="1">
    <location>
        <begin position="292"/>
        <end position="351"/>
    </location>
</feature>
<feature type="region of interest" description="Disordered" evidence="1">
    <location>
        <begin position="228"/>
        <end position="261"/>
    </location>
</feature>
<keyword evidence="4" id="KW-1185">Reference proteome</keyword>
<feature type="compositionally biased region" description="Basic and acidic residues" evidence="1">
    <location>
        <begin position="589"/>
        <end position="600"/>
    </location>
</feature>
<dbReference type="GO" id="GO:0003676">
    <property type="term" value="F:nucleic acid binding"/>
    <property type="evidence" value="ECO:0007669"/>
    <property type="project" value="InterPro"/>
</dbReference>
<evidence type="ECO:0000313" key="3">
    <source>
        <dbReference type="EMBL" id="GAC96444.1"/>
    </source>
</evidence>
<dbReference type="Proteomes" id="UP000014071">
    <property type="component" value="Unassembled WGS sequence"/>
</dbReference>
<dbReference type="RefSeq" id="XP_012190031.1">
    <property type="nucleotide sequence ID" value="XM_012334641.1"/>
</dbReference>
<feature type="region of interest" description="Disordered" evidence="1">
    <location>
        <begin position="149"/>
        <end position="202"/>
    </location>
</feature>
<dbReference type="PROSITE" id="PS50174">
    <property type="entry name" value="G_PATCH"/>
    <property type="match status" value="1"/>
</dbReference>
<feature type="region of interest" description="Disordered" evidence="1">
    <location>
        <begin position="1"/>
        <end position="85"/>
    </location>
</feature>
<dbReference type="eggNOG" id="ENOG502RCKX">
    <property type="taxonomic scope" value="Eukaryota"/>
</dbReference>
<reference evidence="4" key="1">
    <citation type="journal article" date="2013" name="Genome Announc.">
        <title>Draft genome sequence of the basidiomycetous yeast-like fungus Pseudozyma hubeiensis SY62, which produces an abundant amount of the biosurfactant mannosylerythritol lipids.</title>
        <authorList>
            <person name="Konishi M."/>
            <person name="Hatada Y."/>
            <person name="Horiuchi J."/>
        </authorList>
    </citation>
    <scope>NUCLEOTIDE SEQUENCE [LARGE SCALE GENOMIC DNA]</scope>
    <source>
        <strain evidence="4">SY62</strain>
    </source>
</reference>
<dbReference type="OrthoDB" id="2554856at2759"/>
<feature type="compositionally biased region" description="Basic and acidic residues" evidence="1">
    <location>
        <begin position="661"/>
        <end position="685"/>
    </location>
</feature>
<feature type="region of interest" description="Disordered" evidence="1">
    <location>
        <begin position="98"/>
        <end position="121"/>
    </location>
</feature>
<feature type="domain" description="G-patch" evidence="2">
    <location>
        <begin position="356"/>
        <end position="379"/>
    </location>
</feature>